<dbReference type="Proteomes" id="UP000680038">
    <property type="component" value="Unassembled WGS sequence"/>
</dbReference>
<dbReference type="PANTHER" id="PTHR30273:SF2">
    <property type="entry name" value="PROTEIN FECR"/>
    <property type="match status" value="1"/>
</dbReference>
<name>A0A916JJB9_9BACT</name>
<evidence type="ECO:0008006" key="5">
    <source>
        <dbReference type="Google" id="ProtNLM"/>
    </source>
</evidence>
<dbReference type="Pfam" id="PF04773">
    <property type="entry name" value="FecR"/>
    <property type="match status" value="1"/>
</dbReference>
<dbReference type="EMBL" id="CAJRAF010000004">
    <property type="protein sequence ID" value="CAG5018853.1"/>
    <property type="molecule type" value="Genomic_DNA"/>
</dbReference>
<proteinExistence type="predicted"/>
<reference evidence="3" key="1">
    <citation type="submission" date="2021-04" db="EMBL/GenBank/DDBJ databases">
        <authorList>
            <person name="Rodrigo-Torres L."/>
            <person name="Arahal R. D."/>
            <person name="Lucena T."/>
        </authorList>
    </citation>
    <scope>NUCLEOTIDE SEQUENCE</scope>
    <source>
        <strain evidence="3">CECT 9275</strain>
    </source>
</reference>
<evidence type="ECO:0000259" key="1">
    <source>
        <dbReference type="Pfam" id="PF04773"/>
    </source>
</evidence>
<dbReference type="InterPro" id="IPR012373">
    <property type="entry name" value="Ferrdict_sens_TM"/>
</dbReference>
<feature type="domain" description="Protein FecR C-terminal" evidence="2">
    <location>
        <begin position="264"/>
        <end position="331"/>
    </location>
</feature>
<organism evidence="3 4">
    <name type="scientific">Dyadobacter helix</name>
    <dbReference type="NCBI Taxonomy" id="2822344"/>
    <lineage>
        <taxon>Bacteria</taxon>
        <taxon>Pseudomonadati</taxon>
        <taxon>Bacteroidota</taxon>
        <taxon>Cytophagia</taxon>
        <taxon>Cytophagales</taxon>
        <taxon>Spirosomataceae</taxon>
        <taxon>Dyadobacter</taxon>
    </lineage>
</organism>
<dbReference type="Gene3D" id="3.55.50.30">
    <property type="match status" value="1"/>
</dbReference>
<keyword evidence="4" id="KW-1185">Reference proteome</keyword>
<protein>
    <recommendedName>
        <fullName evidence="5">FecR family protein</fullName>
    </recommendedName>
</protein>
<dbReference type="PANTHER" id="PTHR30273">
    <property type="entry name" value="PERIPLASMIC SIGNAL SENSOR AND SIGMA FACTOR ACTIVATOR FECR-RELATED"/>
    <property type="match status" value="1"/>
</dbReference>
<dbReference type="InterPro" id="IPR006860">
    <property type="entry name" value="FecR"/>
</dbReference>
<accession>A0A916JJB9</accession>
<dbReference type="Pfam" id="PF16344">
    <property type="entry name" value="FecR_C"/>
    <property type="match status" value="1"/>
</dbReference>
<comment type="caution">
    <text evidence="3">The sequence shown here is derived from an EMBL/GenBank/DDBJ whole genome shotgun (WGS) entry which is preliminary data.</text>
</comment>
<dbReference type="RefSeq" id="WP_215242375.1">
    <property type="nucleotide sequence ID" value="NZ_CAJRAF010000004.1"/>
</dbReference>
<dbReference type="AlphaFoldDB" id="A0A916JJB9"/>
<gene>
    <name evidence="3" type="ORF">DYBT9275_06085</name>
</gene>
<dbReference type="GO" id="GO:0016989">
    <property type="term" value="F:sigma factor antagonist activity"/>
    <property type="evidence" value="ECO:0007669"/>
    <property type="project" value="TreeGrafter"/>
</dbReference>
<evidence type="ECO:0000313" key="4">
    <source>
        <dbReference type="Proteomes" id="UP000680038"/>
    </source>
</evidence>
<sequence>MKSQLSKETAFTYFSGNATVLQKKLIAEWLENSDNAELYFEWLQQWETSQPQFLPDESKAFENIRQRLECPEELENKAADLTESIHITWYERIMRGSKWAAVLILTAGLGAYSFRDTIVNRSYQTSYNETRTIMLDDSSEVVLNPNSRLQLLRWGFGLFNREVTLEGEAGFVVRHKSDNQPFTVHTADAGKVTVLGTEFFVYTRKKGTRVVLNKGKVQISSHKAASPLDMKPGEKASISQDGKISIETLSKTELADPVTWKQHRFQFDHTSLRDAAVRLNEVFGTNIVVEDPALSDREVTGTFNAQQADELLVAFSEILDLTVQVQKDKIYLIPGDTSPN</sequence>
<dbReference type="PIRSF" id="PIRSF018266">
    <property type="entry name" value="FecR"/>
    <property type="match status" value="1"/>
</dbReference>
<evidence type="ECO:0000313" key="3">
    <source>
        <dbReference type="EMBL" id="CAG5018853.1"/>
    </source>
</evidence>
<dbReference type="InterPro" id="IPR032508">
    <property type="entry name" value="FecR_C"/>
</dbReference>
<feature type="domain" description="FecR protein" evidence="1">
    <location>
        <begin position="123"/>
        <end position="218"/>
    </location>
</feature>
<evidence type="ECO:0000259" key="2">
    <source>
        <dbReference type="Pfam" id="PF16344"/>
    </source>
</evidence>
<dbReference type="Gene3D" id="2.60.120.1440">
    <property type="match status" value="1"/>
</dbReference>